<keyword evidence="5" id="KW-0732">Signal</keyword>
<reference evidence="6" key="1">
    <citation type="submission" date="2020-10" db="EMBL/GenBank/DDBJ databases">
        <authorList>
            <person name="Han B."/>
            <person name="Lu T."/>
            <person name="Zhao Q."/>
            <person name="Huang X."/>
            <person name="Zhao Y."/>
        </authorList>
    </citation>
    <scope>NUCLEOTIDE SEQUENCE</scope>
</reference>
<dbReference type="GO" id="GO:0050661">
    <property type="term" value="F:NADP binding"/>
    <property type="evidence" value="ECO:0007669"/>
    <property type="project" value="InterPro"/>
</dbReference>
<dbReference type="AlphaFoldDB" id="A0A811Q0V5"/>
<name>A0A811Q0V5_9POAL</name>
<evidence type="ECO:0000256" key="1">
    <source>
        <dbReference type="ARBA" id="ARBA00009183"/>
    </source>
</evidence>
<comment type="catalytic activity">
    <reaction evidence="4">
        <text>indole-3-pyruvate + NADPH + O2 + H(+) = (indol-3-yl)acetate + CO2 + NADP(+) + H2O</text>
        <dbReference type="Rhea" id="RHEA:34331"/>
        <dbReference type="ChEBI" id="CHEBI:15377"/>
        <dbReference type="ChEBI" id="CHEBI:15378"/>
        <dbReference type="ChEBI" id="CHEBI:15379"/>
        <dbReference type="ChEBI" id="CHEBI:16526"/>
        <dbReference type="ChEBI" id="CHEBI:17640"/>
        <dbReference type="ChEBI" id="CHEBI:30854"/>
        <dbReference type="ChEBI" id="CHEBI:57783"/>
        <dbReference type="ChEBI" id="CHEBI:58349"/>
        <dbReference type="EC" id="1.14.13.168"/>
    </reaction>
</comment>
<dbReference type="PIRSF" id="PIRSF000332">
    <property type="entry name" value="FMO"/>
    <property type="match status" value="1"/>
</dbReference>
<dbReference type="OrthoDB" id="752677at2759"/>
<evidence type="ECO:0000313" key="7">
    <source>
        <dbReference type="Proteomes" id="UP000604825"/>
    </source>
</evidence>
<dbReference type="EC" id="1.14.13.168" evidence="3"/>
<dbReference type="GO" id="GO:0050660">
    <property type="term" value="F:flavin adenine dinucleotide binding"/>
    <property type="evidence" value="ECO:0007669"/>
    <property type="project" value="InterPro"/>
</dbReference>
<evidence type="ECO:0000256" key="2">
    <source>
        <dbReference type="ARBA" id="ARBA00023002"/>
    </source>
</evidence>
<organism evidence="6 7">
    <name type="scientific">Miscanthus lutarioriparius</name>
    <dbReference type="NCBI Taxonomy" id="422564"/>
    <lineage>
        <taxon>Eukaryota</taxon>
        <taxon>Viridiplantae</taxon>
        <taxon>Streptophyta</taxon>
        <taxon>Embryophyta</taxon>
        <taxon>Tracheophyta</taxon>
        <taxon>Spermatophyta</taxon>
        <taxon>Magnoliopsida</taxon>
        <taxon>Liliopsida</taxon>
        <taxon>Poales</taxon>
        <taxon>Poaceae</taxon>
        <taxon>PACMAD clade</taxon>
        <taxon>Panicoideae</taxon>
        <taxon>Andropogonodae</taxon>
        <taxon>Andropogoneae</taxon>
        <taxon>Saccharinae</taxon>
        <taxon>Miscanthus</taxon>
    </lineage>
</organism>
<comment type="similarity">
    <text evidence="1">Belongs to the FMO family.</text>
</comment>
<evidence type="ECO:0000256" key="5">
    <source>
        <dbReference type="SAM" id="SignalP"/>
    </source>
</evidence>
<feature type="signal peptide" evidence="5">
    <location>
        <begin position="1"/>
        <end position="18"/>
    </location>
</feature>
<dbReference type="InterPro" id="IPR050982">
    <property type="entry name" value="Auxin_biosynth/cation_transpt"/>
</dbReference>
<comment type="caution">
    <text evidence="6">The sequence shown here is derived from an EMBL/GenBank/DDBJ whole genome shotgun (WGS) entry which is preliminary data.</text>
</comment>
<keyword evidence="7" id="KW-1185">Reference proteome</keyword>
<dbReference type="InterPro" id="IPR036188">
    <property type="entry name" value="FAD/NAD-bd_sf"/>
</dbReference>
<dbReference type="Pfam" id="PF13738">
    <property type="entry name" value="Pyr_redox_3"/>
    <property type="match status" value="1"/>
</dbReference>
<dbReference type="SUPFAM" id="SSF51905">
    <property type="entry name" value="FAD/NAD(P)-binding domain"/>
    <property type="match status" value="2"/>
</dbReference>
<dbReference type="Proteomes" id="UP000604825">
    <property type="component" value="Unassembled WGS sequence"/>
</dbReference>
<accession>A0A811Q0V5</accession>
<evidence type="ECO:0000256" key="3">
    <source>
        <dbReference type="ARBA" id="ARBA00039148"/>
    </source>
</evidence>
<sequence length="376" mass="41038">MKLAVLIIGAGPAGLATAACLRQRSIPYLIVEREDCSASLWRYRTYDRVKLHLSKEFSSLPYMPHPDSTPTYIPKEEFLKYLDCYAEHFDIKPRYCTSVVSAAYDEGTSRWIVAARDTVAGTEILYAAKFLVVATGENGEGRIPEILGLESFHGEATHSSTYKSGSGYAGKRVLVVGAGNSGMEIAYDLASHGADTSIVARSPVHIMTKGLIRLGMTFVQYIPITIVDLFIANIADFIFGDLSKYGIVRPRIGPLLLKSKTGRSCVIDVGTAGLIKKGIVKVFKGISKIIGNNVQFECGNDCEFDVIVFATGYKSTANLWLKDDKCVLNSDGRPSKGYPNIWKGENGLYFSGFARMGLAGISKDAYNIANDIVSVY</sequence>
<dbReference type="PRINTS" id="PR00469">
    <property type="entry name" value="PNDRDTASEII"/>
</dbReference>
<dbReference type="PANTHER" id="PTHR43539:SF50">
    <property type="entry name" value="FLAVIN-CONTAINING MONOOXYGENASE"/>
    <property type="match status" value="1"/>
</dbReference>
<keyword evidence="2" id="KW-0560">Oxidoreductase</keyword>
<dbReference type="InterPro" id="IPR000960">
    <property type="entry name" value="Flavin_mOase"/>
</dbReference>
<feature type="chain" id="PRO_5032957606" description="indole-3-pyruvate monooxygenase" evidence="5">
    <location>
        <begin position="19"/>
        <end position="376"/>
    </location>
</feature>
<dbReference type="Gene3D" id="3.50.50.60">
    <property type="entry name" value="FAD/NAD(P)-binding domain"/>
    <property type="match status" value="1"/>
</dbReference>
<evidence type="ECO:0000256" key="4">
    <source>
        <dbReference type="ARBA" id="ARBA00047707"/>
    </source>
</evidence>
<gene>
    <name evidence="6" type="ORF">NCGR_LOCUS37629</name>
</gene>
<proteinExistence type="inferred from homology"/>
<dbReference type="EMBL" id="CAJGYO010000009">
    <property type="protein sequence ID" value="CAD6254019.1"/>
    <property type="molecule type" value="Genomic_DNA"/>
</dbReference>
<dbReference type="PROSITE" id="PS51257">
    <property type="entry name" value="PROKAR_LIPOPROTEIN"/>
    <property type="match status" value="1"/>
</dbReference>
<dbReference type="GO" id="GO:0103075">
    <property type="term" value="F:indole-3-pyruvate monooxygenase activity"/>
    <property type="evidence" value="ECO:0007669"/>
    <property type="project" value="UniProtKB-EC"/>
</dbReference>
<evidence type="ECO:0000313" key="6">
    <source>
        <dbReference type="EMBL" id="CAD6254019.1"/>
    </source>
</evidence>
<dbReference type="PANTHER" id="PTHR43539">
    <property type="entry name" value="FLAVIN-BINDING MONOOXYGENASE-LIKE PROTEIN (AFU_ORTHOLOGUE AFUA_4G09220)"/>
    <property type="match status" value="1"/>
</dbReference>
<protein>
    <recommendedName>
        <fullName evidence="3">indole-3-pyruvate monooxygenase</fullName>
        <ecNumber evidence="3">1.14.13.168</ecNumber>
    </recommendedName>
</protein>
<dbReference type="PRINTS" id="PR00368">
    <property type="entry name" value="FADPNR"/>
</dbReference>